<keyword evidence="6" id="KW-1185">Reference proteome</keyword>
<sequence>MTTVVPSRKQFRVTKVTNVAVNEDVPITTTTKNALITTQLGPCDIYPHRVKVSIVGVGKIGIACAIAILMRRMASEVCLIDHDANKASAEAEDIQHVGVFLGCPLVTGTSEISMVKESAVVIICTNEIEPGEKPNVKHNLKVFKKIIPAVAKFACKSVLLVVTPPNEVMSYVAWKLSGFPSNRVLGVGTVIDCVRFQDYLSRRVNVARSSVSCMVVGAQGDMAVPIWSSIHVGGMKLRDINSRIGERDDPEKWYEIADNVKNVGAQLEGKKGSCCWGVAVSTAEIVDAIVRNTKVVLPASTHILSCAHGTDKDVYMSVPCVIGREGVYCTVRQKLSEHEKSAVQTCADSIRGILRECGILQETNNESITEILPGLRSIYFRDATLESRVSGSLTMAVPKKKLLDTVWNTTTFLLTKQPEDFVESHRVKIVIVGSGYTGVAVGIAILFKRLASEVVFIDADEELAKAEAEDISHAAAFLGDPKILGTKDYSMAREATVCVITVGDKATSEDDGSLLDNNLTIFKDVIPKVCKYAPNSILLIVTAPGTSSASLAFYVLFPFLNIAYAVCNDDVTSRISGHTVVRGNETLRLPAAPCHGAGDIFGQLLQYFIAQKLGISASSVQASVICENGPTSGNERTYPINRYI</sequence>
<dbReference type="PANTHER" id="PTHR43128">
    <property type="entry name" value="L-2-HYDROXYCARBOXYLATE DEHYDROGENASE (NAD(P)(+))"/>
    <property type="match status" value="1"/>
</dbReference>
<dbReference type="AlphaFoldDB" id="A0A833RYX1"/>
<evidence type="ECO:0000259" key="3">
    <source>
        <dbReference type="Pfam" id="PF00056"/>
    </source>
</evidence>
<evidence type="ECO:0000313" key="6">
    <source>
        <dbReference type="Proteomes" id="UP000655588"/>
    </source>
</evidence>
<evidence type="ECO:0008006" key="7">
    <source>
        <dbReference type="Google" id="ProtNLM"/>
    </source>
</evidence>
<feature type="domain" description="Lactate/malate dehydrogenase N-terminal" evidence="3">
    <location>
        <begin position="427"/>
        <end position="544"/>
    </location>
</feature>
<accession>A0A833RYX1</accession>
<dbReference type="Pfam" id="PF02866">
    <property type="entry name" value="Ldh_1_C"/>
    <property type="match status" value="1"/>
</dbReference>
<name>A0A833RYX1_9HYME</name>
<feature type="domain" description="Lactate/malate dehydrogenase N-terminal" evidence="3">
    <location>
        <begin position="50"/>
        <end position="186"/>
    </location>
</feature>
<dbReference type="Pfam" id="PF00056">
    <property type="entry name" value="Ldh_1_N"/>
    <property type="match status" value="2"/>
</dbReference>
<evidence type="ECO:0000259" key="4">
    <source>
        <dbReference type="Pfam" id="PF02866"/>
    </source>
</evidence>
<keyword evidence="1" id="KW-0560">Oxidoreductase</keyword>
<reference evidence="5" key="1">
    <citation type="submission" date="2019-11" db="EMBL/GenBank/DDBJ databases">
        <title>The nuclear and mitochondrial genomes of Frieseomelitta varia - a highly eusocial stingless bee (Meliponini) with a permanently sterile worker caste.</title>
        <authorList>
            <person name="Freitas F.C.P."/>
            <person name="Lourenco A.P."/>
            <person name="Nunes F.M.F."/>
            <person name="Paschoal A.R."/>
            <person name="Abreu F.C.P."/>
            <person name="Barbin F.O."/>
            <person name="Bataglia L."/>
            <person name="Cardoso-Junior C.A.M."/>
            <person name="Cervoni M.S."/>
            <person name="Silva S.R."/>
            <person name="Dalarmi F."/>
            <person name="Del Lama M.A."/>
            <person name="Depintor T.S."/>
            <person name="Ferreira K.M."/>
            <person name="Goria P.S."/>
            <person name="Jaskot M.C."/>
            <person name="Lago D.C."/>
            <person name="Luna-Lucena D."/>
            <person name="Moda L.M."/>
            <person name="Nascimento L."/>
            <person name="Pedrino M."/>
            <person name="Rabico F.O."/>
            <person name="Sanches F.C."/>
            <person name="Santos D.E."/>
            <person name="Santos C.G."/>
            <person name="Vieira J."/>
            <person name="Lopes T.F."/>
            <person name="Barchuk A.R."/>
            <person name="Hartfelder K."/>
            <person name="Simoes Z.L.P."/>
            <person name="Bitondi M.M.G."/>
            <person name="Pinheiro D.G."/>
        </authorList>
    </citation>
    <scope>NUCLEOTIDE SEQUENCE</scope>
    <source>
        <strain evidence="5">USP_RPSP 00005682</strain>
        <tissue evidence="5">Whole individual</tissue>
    </source>
</reference>
<dbReference type="GO" id="GO:0004459">
    <property type="term" value="F:L-lactate dehydrogenase (NAD+) activity"/>
    <property type="evidence" value="ECO:0007669"/>
    <property type="project" value="TreeGrafter"/>
</dbReference>
<organism evidence="5 6">
    <name type="scientific">Frieseomelitta varia</name>
    <dbReference type="NCBI Taxonomy" id="561572"/>
    <lineage>
        <taxon>Eukaryota</taxon>
        <taxon>Metazoa</taxon>
        <taxon>Ecdysozoa</taxon>
        <taxon>Arthropoda</taxon>
        <taxon>Hexapoda</taxon>
        <taxon>Insecta</taxon>
        <taxon>Pterygota</taxon>
        <taxon>Neoptera</taxon>
        <taxon>Endopterygota</taxon>
        <taxon>Hymenoptera</taxon>
        <taxon>Apocrita</taxon>
        <taxon>Aculeata</taxon>
        <taxon>Apoidea</taxon>
        <taxon>Anthophila</taxon>
        <taxon>Apidae</taxon>
        <taxon>Frieseomelitta</taxon>
    </lineage>
</organism>
<dbReference type="Proteomes" id="UP000655588">
    <property type="component" value="Unassembled WGS sequence"/>
</dbReference>
<dbReference type="PANTHER" id="PTHR43128:SF16">
    <property type="entry name" value="L-LACTATE DEHYDROGENASE"/>
    <property type="match status" value="1"/>
</dbReference>
<dbReference type="InterPro" id="IPR036291">
    <property type="entry name" value="NAD(P)-bd_dom_sf"/>
</dbReference>
<keyword evidence="2" id="KW-0520">NAD</keyword>
<dbReference type="GO" id="GO:0006089">
    <property type="term" value="P:lactate metabolic process"/>
    <property type="evidence" value="ECO:0007669"/>
    <property type="project" value="TreeGrafter"/>
</dbReference>
<dbReference type="PRINTS" id="PR00086">
    <property type="entry name" value="LLDHDRGNASE"/>
</dbReference>
<feature type="domain" description="Lactate/malate dehydrogenase C-terminal" evidence="4">
    <location>
        <begin position="189"/>
        <end position="352"/>
    </location>
</feature>
<dbReference type="InterPro" id="IPR022383">
    <property type="entry name" value="Lactate/malate_DH_C"/>
</dbReference>
<proteinExistence type="predicted"/>
<dbReference type="Gene3D" id="3.90.110.10">
    <property type="entry name" value="Lactate dehydrogenase/glycoside hydrolase, family 4, C-terminal"/>
    <property type="match status" value="1"/>
</dbReference>
<dbReference type="Gene3D" id="3.40.50.720">
    <property type="entry name" value="NAD(P)-binding Rossmann-like Domain"/>
    <property type="match status" value="2"/>
</dbReference>
<gene>
    <name evidence="5" type="ORF">E2986_12340</name>
</gene>
<dbReference type="InterPro" id="IPR015955">
    <property type="entry name" value="Lactate_DH/Glyco_Ohase_4_C"/>
</dbReference>
<protein>
    <recommendedName>
        <fullName evidence="7">L-lactate dehydrogenase</fullName>
    </recommendedName>
</protein>
<dbReference type="InterPro" id="IPR001557">
    <property type="entry name" value="L-lactate/malate_DH"/>
</dbReference>
<dbReference type="SUPFAM" id="SSF51735">
    <property type="entry name" value="NAD(P)-binding Rossmann-fold domains"/>
    <property type="match status" value="2"/>
</dbReference>
<dbReference type="EMBL" id="WNWW01000495">
    <property type="protein sequence ID" value="KAF3424086.1"/>
    <property type="molecule type" value="Genomic_DNA"/>
</dbReference>
<comment type="caution">
    <text evidence="5">The sequence shown here is derived from an EMBL/GenBank/DDBJ whole genome shotgun (WGS) entry which is preliminary data.</text>
</comment>
<dbReference type="InterPro" id="IPR001236">
    <property type="entry name" value="Lactate/malate_DH_N"/>
</dbReference>
<evidence type="ECO:0000313" key="5">
    <source>
        <dbReference type="EMBL" id="KAF3424086.1"/>
    </source>
</evidence>
<dbReference type="SUPFAM" id="SSF56327">
    <property type="entry name" value="LDH C-terminal domain-like"/>
    <property type="match status" value="1"/>
</dbReference>
<evidence type="ECO:0000256" key="1">
    <source>
        <dbReference type="ARBA" id="ARBA00023002"/>
    </source>
</evidence>
<evidence type="ECO:0000256" key="2">
    <source>
        <dbReference type="ARBA" id="ARBA00023027"/>
    </source>
</evidence>